<dbReference type="InterPro" id="IPR001680">
    <property type="entry name" value="WD40_rpt"/>
</dbReference>
<gene>
    <name evidence="5" type="ORF">LACBIDRAFT_395936</name>
</gene>
<dbReference type="PROSITE" id="PS50082">
    <property type="entry name" value="WD_REPEATS_2"/>
    <property type="match status" value="7"/>
</dbReference>
<name>B0DXM5_LACBS</name>
<dbReference type="CDD" id="cd00200">
    <property type="entry name" value="WD40"/>
    <property type="match status" value="1"/>
</dbReference>
<dbReference type="InterPro" id="IPR019775">
    <property type="entry name" value="WD40_repeat_CS"/>
</dbReference>
<dbReference type="PRINTS" id="PR00320">
    <property type="entry name" value="GPROTEINBRPT"/>
</dbReference>
<feature type="repeat" description="WD" evidence="3">
    <location>
        <begin position="743"/>
        <end position="775"/>
    </location>
</feature>
<dbReference type="Pfam" id="PF00400">
    <property type="entry name" value="WD40"/>
    <property type="match status" value="7"/>
</dbReference>
<keyword evidence="2" id="KW-0677">Repeat</keyword>
<keyword evidence="1 3" id="KW-0853">WD repeat</keyword>
<evidence type="ECO:0000313" key="6">
    <source>
        <dbReference type="Proteomes" id="UP000001194"/>
    </source>
</evidence>
<evidence type="ECO:0000256" key="2">
    <source>
        <dbReference type="ARBA" id="ARBA00022737"/>
    </source>
</evidence>
<feature type="repeat" description="WD" evidence="3">
    <location>
        <begin position="535"/>
        <end position="569"/>
    </location>
</feature>
<proteinExistence type="predicted"/>
<evidence type="ECO:0000256" key="3">
    <source>
        <dbReference type="PROSITE-ProRule" id="PRU00221"/>
    </source>
</evidence>
<dbReference type="InParanoid" id="B0DXM5"/>
<dbReference type="OrthoDB" id="538223at2759"/>
<feature type="region of interest" description="Disordered" evidence="4">
    <location>
        <begin position="793"/>
        <end position="820"/>
    </location>
</feature>
<dbReference type="PROSITE" id="PS50294">
    <property type="entry name" value="WD_REPEATS_REGION"/>
    <property type="match status" value="7"/>
</dbReference>
<evidence type="ECO:0000256" key="1">
    <source>
        <dbReference type="ARBA" id="ARBA00022574"/>
    </source>
</evidence>
<dbReference type="InterPro" id="IPR020472">
    <property type="entry name" value="WD40_PAC1"/>
</dbReference>
<evidence type="ECO:0000313" key="5">
    <source>
        <dbReference type="EMBL" id="EDR00706.1"/>
    </source>
</evidence>
<dbReference type="EMBL" id="DS547147">
    <property type="protein sequence ID" value="EDR00706.1"/>
    <property type="molecule type" value="Genomic_DNA"/>
</dbReference>
<reference evidence="5 6" key="1">
    <citation type="journal article" date="2008" name="Nature">
        <title>The genome of Laccaria bicolor provides insights into mycorrhizal symbiosis.</title>
        <authorList>
            <person name="Martin F."/>
            <person name="Aerts A."/>
            <person name="Ahren D."/>
            <person name="Brun A."/>
            <person name="Danchin E.G.J."/>
            <person name="Duchaussoy F."/>
            <person name="Gibon J."/>
            <person name="Kohler A."/>
            <person name="Lindquist E."/>
            <person name="Pereda V."/>
            <person name="Salamov A."/>
            <person name="Shapiro H.J."/>
            <person name="Wuyts J."/>
            <person name="Blaudez D."/>
            <person name="Buee M."/>
            <person name="Brokstein P."/>
            <person name="Canbaeck B."/>
            <person name="Cohen D."/>
            <person name="Courty P.E."/>
            <person name="Coutinho P.M."/>
            <person name="Delaruelle C."/>
            <person name="Detter J.C."/>
            <person name="Deveau A."/>
            <person name="DiFazio S."/>
            <person name="Duplessis S."/>
            <person name="Fraissinet-Tachet L."/>
            <person name="Lucic E."/>
            <person name="Frey-Klett P."/>
            <person name="Fourrey C."/>
            <person name="Feussner I."/>
            <person name="Gay G."/>
            <person name="Grimwood J."/>
            <person name="Hoegger P.J."/>
            <person name="Jain P."/>
            <person name="Kilaru S."/>
            <person name="Labbe J."/>
            <person name="Lin Y.C."/>
            <person name="Legue V."/>
            <person name="Le Tacon F."/>
            <person name="Marmeisse R."/>
            <person name="Melayah D."/>
            <person name="Montanini B."/>
            <person name="Muratet M."/>
            <person name="Nehls U."/>
            <person name="Niculita-Hirzel H."/>
            <person name="Oudot-Le Secq M.P."/>
            <person name="Peter M."/>
            <person name="Quesneville H."/>
            <person name="Rajashekar B."/>
            <person name="Reich M."/>
            <person name="Rouhier N."/>
            <person name="Schmutz J."/>
            <person name="Yin T."/>
            <person name="Chalot M."/>
            <person name="Henrissat B."/>
            <person name="Kuees U."/>
            <person name="Lucas S."/>
            <person name="Van de Peer Y."/>
            <person name="Podila G.K."/>
            <person name="Polle A."/>
            <person name="Pukkila P.J."/>
            <person name="Richardson P.M."/>
            <person name="Rouze P."/>
            <person name="Sanders I.R."/>
            <person name="Stajich J.E."/>
            <person name="Tunlid A."/>
            <person name="Tuskan G."/>
            <person name="Grigoriev I.V."/>
        </authorList>
    </citation>
    <scope>NUCLEOTIDE SEQUENCE [LARGE SCALE GENOMIC DNA]</scope>
    <source>
        <strain evidence="6">S238N-H82 / ATCC MYA-4686</strain>
    </source>
</reference>
<feature type="repeat" description="WD" evidence="3">
    <location>
        <begin position="657"/>
        <end position="698"/>
    </location>
</feature>
<evidence type="ECO:0000256" key="4">
    <source>
        <dbReference type="SAM" id="MobiDB-lite"/>
    </source>
</evidence>
<feature type="repeat" description="WD" evidence="3">
    <location>
        <begin position="700"/>
        <end position="741"/>
    </location>
</feature>
<dbReference type="HOGENOM" id="CLU_344851_0_0_1"/>
<dbReference type="Proteomes" id="UP000001194">
    <property type="component" value="Unassembled WGS sequence"/>
</dbReference>
<dbReference type="PANTHER" id="PTHR44129">
    <property type="entry name" value="WD REPEAT-CONTAINING PROTEIN POP1"/>
    <property type="match status" value="1"/>
</dbReference>
<feature type="repeat" description="WD" evidence="3">
    <location>
        <begin position="614"/>
        <end position="655"/>
    </location>
</feature>
<dbReference type="Gene3D" id="2.130.10.10">
    <property type="entry name" value="YVTN repeat-like/Quinoprotein amine dehydrogenase"/>
    <property type="match status" value="3"/>
</dbReference>
<dbReference type="SUPFAM" id="SSF50978">
    <property type="entry name" value="WD40 repeat-like"/>
    <property type="match status" value="1"/>
</dbReference>
<dbReference type="AlphaFoldDB" id="B0DXM5"/>
<dbReference type="InterPro" id="IPR036322">
    <property type="entry name" value="WD40_repeat_dom_sf"/>
</dbReference>
<protein>
    <submittedName>
        <fullName evidence="5">Predicted protein</fullName>
    </submittedName>
</protein>
<dbReference type="RefSeq" id="XP_001888715.1">
    <property type="nucleotide sequence ID" value="XM_001888680.1"/>
</dbReference>
<dbReference type="KEGG" id="lbc:LACBIDRAFT_395936"/>
<sequence length="820" mass="89989">MPRPGHQIYEEEMILKSHGFPVWYGDPYGRAEIEIGDIGYMSEGKFKHVMKCNFDFDELVTNPVIFNGPIYSLSLERREVGAEAGVSAPPGAGVKSRISLTSSRNTCAMLNVEEGVADDTSCSDVDKMAVGEIFLQNARKWIAEAVKGRRLAGNISIERLILVTGFYKSANWEAAALSSSSYTTNLSFTIEISQAEGGISLDWNSVQHLSPDYSTGHRHPSQLPSSLQFLRGSSDIRPHVSFEKCCHQHADRTQCIFLRGFRIRERLGRKDQVVKLSASEDSESKLTLRERFMRFVNTDSKTSKPHSGESSQRSASAYNYPAYNYLEAIEESPDNSFCDQLYDTVAIKKFMENDSDLILVHDDELIGILKRDAAALDSEPGSSDERRAVCQTLYDRAIGELKKPDLKPENKFQLLNNTVDILGNILRDGPHFDLDPHSNLSPHLNLSPSIEIRPLISDLGRSKEKGHQEAAQQFLDQLTDPSIFILSGHTSTVCSVTFSPDNRRIASGSNDRTVRIWDAETGKPVGEPFQGHGRIMSVAFSPDGKHVVSGSVDQTVNIWDVGTGKPMGEPLRGHTDSVCSVAFSPDSTRIASGSLDQAIRIWDATTWNLLGEPFRGHTKGVRSLAFSPDGRSVVSGSDDQTVRIWDVETGKPLGEPFRGHTKNVNSVAFSPDGERVFSGSLDGIVRIWDPKTGKQLGEPFRGHTKDVDSIAFSPDGERVVSGSFEGTVRIWDAKTGKLVRKPFQGHTDGILSVAFSPDGRRVVSGSYDQAVRIWDAEKQWVPEPTLNTLDVTTKPALDAGKGVQDSGKGSGQGSGKGVKG</sequence>
<dbReference type="InterPro" id="IPR050349">
    <property type="entry name" value="WD_LIS1/nudF_dynein_reg"/>
</dbReference>
<accession>B0DXM5</accession>
<dbReference type="SMART" id="SM00320">
    <property type="entry name" value="WD40"/>
    <property type="match status" value="7"/>
</dbReference>
<dbReference type="GeneID" id="6084360"/>
<keyword evidence="6" id="KW-1185">Reference proteome</keyword>
<organism evidence="6">
    <name type="scientific">Laccaria bicolor (strain S238N-H82 / ATCC MYA-4686)</name>
    <name type="common">Bicoloured deceiver</name>
    <name type="synonym">Laccaria laccata var. bicolor</name>
    <dbReference type="NCBI Taxonomy" id="486041"/>
    <lineage>
        <taxon>Eukaryota</taxon>
        <taxon>Fungi</taxon>
        <taxon>Dikarya</taxon>
        <taxon>Basidiomycota</taxon>
        <taxon>Agaricomycotina</taxon>
        <taxon>Agaricomycetes</taxon>
        <taxon>Agaricomycetidae</taxon>
        <taxon>Agaricales</taxon>
        <taxon>Agaricineae</taxon>
        <taxon>Hydnangiaceae</taxon>
        <taxon>Laccaria</taxon>
    </lineage>
</organism>
<dbReference type="InterPro" id="IPR015943">
    <property type="entry name" value="WD40/YVTN_repeat-like_dom_sf"/>
</dbReference>
<feature type="compositionally biased region" description="Gly residues" evidence="4">
    <location>
        <begin position="808"/>
        <end position="820"/>
    </location>
</feature>
<dbReference type="PROSITE" id="PS00678">
    <property type="entry name" value="WD_REPEATS_1"/>
    <property type="match status" value="4"/>
</dbReference>
<feature type="repeat" description="WD" evidence="3">
    <location>
        <begin position="571"/>
        <end position="612"/>
    </location>
</feature>
<feature type="repeat" description="WD" evidence="3">
    <location>
        <begin position="486"/>
        <end position="527"/>
    </location>
</feature>